<dbReference type="PANTHER" id="PTHR11941">
    <property type="entry name" value="ENOYL-COA HYDRATASE-RELATED"/>
    <property type="match status" value="1"/>
</dbReference>
<dbReference type="CDD" id="cd06558">
    <property type="entry name" value="crotonase-like"/>
    <property type="match status" value="1"/>
</dbReference>
<dbReference type="GO" id="GO:0003824">
    <property type="term" value="F:catalytic activity"/>
    <property type="evidence" value="ECO:0007669"/>
    <property type="project" value="UniProtKB-ARBA"/>
</dbReference>
<dbReference type="InterPro" id="IPR001753">
    <property type="entry name" value="Enoyl-CoA_hydra/iso"/>
</dbReference>
<evidence type="ECO:0000313" key="2">
    <source>
        <dbReference type="Proteomes" id="UP000292445"/>
    </source>
</evidence>
<accession>A0A4Q7NMZ7</accession>
<dbReference type="AlphaFoldDB" id="A0A4Q7NMZ7"/>
<organism evidence="1 2">
    <name type="scientific">Pigmentiphaga kullae</name>
    <dbReference type="NCBI Taxonomy" id="151784"/>
    <lineage>
        <taxon>Bacteria</taxon>
        <taxon>Pseudomonadati</taxon>
        <taxon>Pseudomonadota</taxon>
        <taxon>Betaproteobacteria</taxon>
        <taxon>Burkholderiales</taxon>
        <taxon>Alcaligenaceae</taxon>
        <taxon>Pigmentiphaga</taxon>
    </lineage>
</organism>
<reference evidence="1 2" key="1">
    <citation type="submission" date="2019-02" db="EMBL/GenBank/DDBJ databases">
        <title>Genomic Encyclopedia of Type Strains, Phase IV (KMG-IV): sequencing the most valuable type-strain genomes for metagenomic binning, comparative biology and taxonomic classification.</title>
        <authorList>
            <person name="Goeker M."/>
        </authorList>
    </citation>
    <scope>NUCLEOTIDE SEQUENCE [LARGE SCALE GENOMIC DNA]</scope>
    <source>
        <strain evidence="1 2">K24</strain>
    </source>
</reference>
<dbReference type="Pfam" id="PF00378">
    <property type="entry name" value="ECH_1"/>
    <property type="match status" value="1"/>
</dbReference>
<comment type="caution">
    <text evidence="1">The sequence shown here is derived from an EMBL/GenBank/DDBJ whole genome shotgun (WGS) entry which is preliminary data.</text>
</comment>
<dbReference type="EMBL" id="SGXC01000001">
    <property type="protein sequence ID" value="RZS86358.1"/>
    <property type="molecule type" value="Genomic_DNA"/>
</dbReference>
<sequence length="251" mass="26690">MSIEFEGMGDGVFVVTLNRPERLNALDAAHKQALADIWRQAEARDEVRALVMRGAGPRAFSAGSDFKAMKETGGTVGTDVLANAIPSVGVELTKPVVAALHGYVIGFGLTLAIHCDLRIAGPDARLSFPEVEHGMLSGISDITLPGLVGEAAALEIMLTGRAYSAEEAQAIRLVNRIAADPYAEALALARTLAGNSFHANRLTKRLVLAERRATIVRHIQEVAQARLDIAESSRHASILDAAGAQPRARLD</sequence>
<dbReference type="PANTHER" id="PTHR11941:SF54">
    <property type="entry name" value="ENOYL-COA HYDRATASE, MITOCHONDRIAL"/>
    <property type="match status" value="1"/>
</dbReference>
<keyword evidence="2" id="KW-1185">Reference proteome</keyword>
<dbReference type="OrthoDB" id="9797151at2"/>
<evidence type="ECO:0000313" key="1">
    <source>
        <dbReference type="EMBL" id="RZS86358.1"/>
    </source>
</evidence>
<dbReference type="Proteomes" id="UP000292445">
    <property type="component" value="Unassembled WGS sequence"/>
</dbReference>
<dbReference type="RefSeq" id="WP_130357462.1">
    <property type="nucleotide sequence ID" value="NZ_SGXC01000001.1"/>
</dbReference>
<name>A0A4Q7NMZ7_9BURK</name>
<protein>
    <submittedName>
        <fullName evidence="1">Enoyl-CoA hydratase/carnithine racemase</fullName>
    </submittedName>
</protein>
<dbReference type="GO" id="GO:0006635">
    <property type="term" value="P:fatty acid beta-oxidation"/>
    <property type="evidence" value="ECO:0007669"/>
    <property type="project" value="TreeGrafter"/>
</dbReference>
<gene>
    <name evidence="1" type="ORF">EV675_2398</name>
</gene>
<dbReference type="InterPro" id="IPR029045">
    <property type="entry name" value="ClpP/crotonase-like_dom_sf"/>
</dbReference>
<dbReference type="Gene3D" id="3.90.226.10">
    <property type="entry name" value="2-enoyl-CoA Hydratase, Chain A, domain 1"/>
    <property type="match status" value="1"/>
</dbReference>
<proteinExistence type="predicted"/>
<dbReference type="SUPFAM" id="SSF52096">
    <property type="entry name" value="ClpP/crotonase"/>
    <property type="match status" value="1"/>
</dbReference>